<dbReference type="Gene3D" id="2.30.30.40">
    <property type="entry name" value="SH3 Domains"/>
    <property type="match status" value="1"/>
</dbReference>
<evidence type="ECO:0000313" key="6">
    <source>
        <dbReference type="EMBL" id="MDM9632478.1"/>
    </source>
</evidence>
<evidence type="ECO:0000256" key="2">
    <source>
        <dbReference type="ARBA" id="ARBA00022670"/>
    </source>
</evidence>
<keyword evidence="3" id="KW-0378">Hydrolase</keyword>
<dbReference type="RefSeq" id="WP_289725841.1">
    <property type="nucleotide sequence ID" value="NZ_JAUDUY010000009.1"/>
</dbReference>
<dbReference type="PANTHER" id="PTHR47053:SF1">
    <property type="entry name" value="MUREIN DD-ENDOPEPTIDASE MEPH-RELATED"/>
    <property type="match status" value="1"/>
</dbReference>
<dbReference type="Gene3D" id="3.90.1720.10">
    <property type="entry name" value="endopeptidase domain like (from Nostoc punctiforme)"/>
    <property type="match status" value="1"/>
</dbReference>
<dbReference type="Proteomes" id="UP001174839">
    <property type="component" value="Unassembled WGS sequence"/>
</dbReference>
<dbReference type="PROSITE" id="PS51935">
    <property type="entry name" value="NLPC_P60"/>
    <property type="match status" value="1"/>
</dbReference>
<dbReference type="Pfam" id="PF18348">
    <property type="entry name" value="SH3_16"/>
    <property type="match status" value="1"/>
</dbReference>
<name>A0ABT7WHS4_9FLAO</name>
<dbReference type="InterPro" id="IPR000064">
    <property type="entry name" value="NLP_P60_dom"/>
</dbReference>
<reference evidence="6" key="1">
    <citation type="submission" date="2023-06" db="EMBL/GenBank/DDBJ databases">
        <title>Robiginitalea aurantiacus sp. nov. and Algoriphagus sediminis sp. nov., isolated from coastal sediment.</title>
        <authorList>
            <person name="Zhou Z.Y."/>
            <person name="An J."/>
            <person name="Jia Y.W."/>
            <person name="Du Z.J."/>
        </authorList>
    </citation>
    <scope>NUCLEOTIDE SEQUENCE</scope>
    <source>
        <strain evidence="6">M39</strain>
    </source>
</reference>
<evidence type="ECO:0000259" key="5">
    <source>
        <dbReference type="PROSITE" id="PS51935"/>
    </source>
</evidence>
<dbReference type="InterPro" id="IPR041382">
    <property type="entry name" value="SH3_16"/>
</dbReference>
<gene>
    <name evidence="6" type="ORF">QU605_13445</name>
</gene>
<protein>
    <submittedName>
        <fullName evidence="6">NlpC/P60 family protein</fullName>
    </submittedName>
</protein>
<organism evidence="6 7">
    <name type="scientific">Robiginitalea aurantiaca</name>
    <dbReference type="NCBI Taxonomy" id="3056915"/>
    <lineage>
        <taxon>Bacteria</taxon>
        <taxon>Pseudomonadati</taxon>
        <taxon>Bacteroidota</taxon>
        <taxon>Flavobacteriia</taxon>
        <taxon>Flavobacteriales</taxon>
        <taxon>Flavobacteriaceae</taxon>
        <taxon>Robiginitalea</taxon>
    </lineage>
</organism>
<proteinExistence type="inferred from homology"/>
<dbReference type="InterPro" id="IPR038765">
    <property type="entry name" value="Papain-like_cys_pep_sf"/>
</dbReference>
<dbReference type="EMBL" id="JAUDUY010000009">
    <property type="protein sequence ID" value="MDM9632478.1"/>
    <property type="molecule type" value="Genomic_DNA"/>
</dbReference>
<evidence type="ECO:0000256" key="3">
    <source>
        <dbReference type="ARBA" id="ARBA00022801"/>
    </source>
</evidence>
<evidence type="ECO:0000256" key="4">
    <source>
        <dbReference type="ARBA" id="ARBA00022807"/>
    </source>
</evidence>
<keyword evidence="2" id="KW-0645">Protease</keyword>
<sequence>MDYGICPLSMVPVYQSAEVSSGWVTQLLYGEVFKIPEARKHWSRIRTPSDRCEGWVRNTQISSISEAEYTQLKNPDGMQIASDLISHICTSDGLLIPIPVGASVHGASALSHSHEGATFEAGTLKRSLVDTALLYLNSPELKGGRSPFGIDADGLTQMVYRTMGVMLSRQAAEQASQGSPLSFIEESEPGDLAFFDTPDGVINHVGLIMGDNYIIHCHGKVRIDRLDHTGIFNADQRRYTHPLRVIVKIL</sequence>
<feature type="domain" description="NlpC/P60" evidence="5">
    <location>
        <begin position="122"/>
        <end position="246"/>
    </location>
</feature>
<evidence type="ECO:0000256" key="1">
    <source>
        <dbReference type="ARBA" id="ARBA00007074"/>
    </source>
</evidence>
<accession>A0ABT7WHS4</accession>
<dbReference type="Pfam" id="PF00877">
    <property type="entry name" value="NLPC_P60"/>
    <property type="match status" value="1"/>
</dbReference>
<keyword evidence="7" id="KW-1185">Reference proteome</keyword>
<dbReference type="InterPro" id="IPR051202">
    <property type="entry name" value="Peptidase_C40"/>
</dbReference>
<comment type="caution">
    <text evidence="6">The sequence shown here is derived from an EMBL/GenBank/DDBJ whole genome shotgun (WGS) entry which is preliminary data.</text>
</comment>
<keyword evidence="4" id="KW-0788">Thiol protease</keyword>
<comment type="similarity">
    <text evidence="1">Belongs to the peptidase C40 family.</text>
</comment>
<evidence type="ECO:0000313" key="7">
    <source>
        <dbReference type="Proteomes" id="UP001174839"/>
    </source>
</evidence>
<dbReference type="PANTHER" id="PTHR47053">
    <property type="entry name" value="MUREIN DD-ENDOPEPTIDASE MEPH-RELATED"/>
    <property type="match status" value="1"/>
</dbReference>
<dbReference type="SUPFAM" id="SSF54001">
    <property type="entry name" value="Cysteine proteinases"/>
    <property type="match status" value="1"/>
</dbReference>